<dbReference type="PRINTS" id="PR00080">
    <property type="entry name" value="SDRFAMILY"/>
</dbReference>
<dbReference type="AlphaFoldDB" id="A0A6J7S479"/>
<evidence type="ECO:0000256" key="3">
    <source>
        <dbReference type="ARBA" id="ARBA00023027"/>
    </source>
</evidence>
<dbReference type="InterPro" id="IPR002347">
    <property type="entry name" value="SDR_fam"/>
</dbReference>
<accession>A0A6J7S479</accession>
<evidence type="ECO:0000259" key="4">
    <source>
        <dbReference type="SMART" id="SM00822"/>
    </source>
</evidence>
<evidence type="ECO:0000313" key="5">
    <source>
        <dbReference type="EMBL" id="CAB5035846.1"/>
    </source>
</evidence>
<proteinExistence type="inferred from homology"/>
<keyword evidence="3" id="KW-0520">NAD</keyword>
<dbReference type="InterPro" id="IPR020904">
    <property type="entry name" value="Sc_DH/Rdtase_CS"/>
</dbReference>
<dbReference type="SMART" id="SM00822">
    <property type="entry name" value="PKS_KR"/>
    <property type="match status" value="1"/>
</dbReference>
<dbReference type="SUPFAM" id="SSF51735">
    <property type="entry name" value="NAD(P)-binding Rossmann-fold domains"/>
    <property type="match status" value="1"/>
</dbReference>
<dbReference type="FunFam" id="3.40.50.720:FF:000084">
    <property type="entry name" value="Short-chain dehydrogenase reductase"/>
    <property type="match status" value="1"/>
</dbReference>
<dbReference type="InterPro" id="IPR057326">
    <property type="entry name" value="KR_dom"/>
</dbReference>
<name>A0A6J7S479_9ZZZZ</name>
<dbReference type="EMBL" id="CAFBPU010000033">
    <property type="protein sequence ID" value="CAB5035846.1"/>
    <property type="molecule type" value="Genomic_DNA"/>
</dbReference>
<dbReference type="Gene3D" id="3.40.50.720">
    <property type="entry name" value="NAD(P)-binding Rossmann-like Domain"/>
    <property type="match status" value="1"/>
</dbReference>
<evidence type="ECO:0000256" key="1">
    <source>
        <dbReference type="ARBA" id="ARBA00006484"/>
    </source>
</evidence>
<protein>
    <submittedName>
        <fullName evidence="5">Unannotated protein</fullName>
    </submittedName>
</protein>
<dbReference type="PANTHER" id="PTHR24321">
    <property type="entry name" value="DEHYDROGENASES, SHORT CHAIN"/>
    <property type="match status" value="1"/>
</dbReference>
<dbReference type="PANTHER" id="PTHR24321:SF8">
    <property type="entry name" value="ESTRADIOL 17-BETA-DEHYDROGENASE 8-RELATED"/>
    <property type="match status" value="1"/>
</dbReference>
<evidence type="ECO:0000256" key="2">
    <source>
        <dbReference type="ARBA" id="ARBA00023002"/>
    </source>
</evidence>
<reference evidence="5" key="1">
    <citation type="submission" date="2020-05" db="EMBL/GenBank/DDBJ databases">
        <authorList>
            <person name="Chiriac C."/>
            <person name="Salcher M."/>
            <person name="Ghai R."/>
            <person name="Kavagutti S V."/>
        </authorList>
    </citation>
    <scope>NUCLEOTIDE SEQUENCE</scope>
</reference>
<dbReference type="CDD" id="cd05233">
    <property type="entry name" value="SDR_c"/>
    <property type="match status" value="1"/>
</dbReference>
<keyword evidence="2" id="KW-0560">Oxidoreductase</keyword>
<dbReference type="InterPro" id="IPR036291">
    <property type="entry name" value="NAD(P)-bd_dom_sf"/>
</dbReference>
<organism evidence="5">
    <name type="scientific">freshwater metagenome</name>
    <dbReference type="NCBI Taxonomy" id="449393"/>
    <lineage>
        <taxon>unclassified sequences</taxon>
        <taxon>metagenomes</taxon>
        <taxon>ecological metagenomes</taxon>
    </lineage>
</organism>
<feature type="domain" description="Ketoreductase" evidence="4">
    <location>
        <begin position="9"/>
        <end position="193"/>
    </location>
</feature>
<sequence>MAQTSLQGKLVVITGGAGEIGAATARVLGAEGAHVVIVDRLQPDVDRVVAELTSSGAQASGLAADVISATDSSQFMAAAASLGGGRIDGVFANAGVLGAIGSIEEHDDDDFARVLAVNVTGVYLTLKHAIPHMGRGGAIVATGSTGSVFGTAGLAPYVASKHAVLGLVRSVAKEVSDRGIRVNCVCPGPVDGSMMGAIEDAFGGRAQARELFEATVPLGRYANSSEIAQMVWFLMSDRSSYITGGHFLVDGGQRA</sequence>
<dbReference type="PRINTS" id="PR00081">
    <property type="entry name" value="GDHRDH"/>
</dbReference>
<dbReference type="PROSITE" id="PS00061">
    <property type="entry name" value="ADH_SHORT"/>
    <property type="match status" value="1"/>
</dbReference>
<comment type="similarity">
    <text evidence="1">Belongs to the short-chain dehydrogenases/reductases (SDR) family.</text>
</comment>
<dbReference type="GO" id="GO:0016491">
    <property type="term" value="F:oxidoreductase activity"/>
    <property type="evidence" value="ECO:0007669"/>
    <property type="project" value="UniProtKB-KW"/>
</dbReference>
<gene>
    <name evidence="5" type="ORF">UFOPK4150_01555</name>
</gene>
<dbReference type="Pfam" id="PF13561">
    <property type="entry name" value="adh_short_C2"/>
    <property type="match status" value="1"/>
</dbReference>